<sequence length="349" mass="38794">MLRYSGVMILACLVLAAVAFYEYRAVQTPPYMHGDKIKILEAIQYWKDRISVAGPERAHDEMARQGENMAASRHILAHTFGEALYAVGGLTDISYCGAGEYLFGCYHQFIGLATAQYGSSVMRKLKDGCENVNSPLNCSHGIGHGLISTYGYSMKGVQKSLAECHSFYEQQMQRGICADGMFMEYNLQEITTLDQNRIPRTFSSEHALEPCFSIGSEFKDECIYELPLWWYAALSASSTDVHLTFGTMGDYCRKISDTHGQNICFIGIGFPAAQSLHFDVEKIADACRATSRTPKDYMLCASGAAERYVENSVAHENICGRLGLTGNEKTYCEKFIVSSRQKGYALETP</sequence>
<name>A0A1F6DV06_9BACT</name>
<dbReference type="Proteomes" id="UP000177652">
    <property type="component" value="Unassembled WGS sequence"/>
</dbReference>
<organism evidence="1 2">
    <name type="scientific">Candidatus Kaiserbacteria bacterium RIFCSPHIGHO2_02_FULL_55_20</name>
    <dbReference type="NCBI Taxonomy" id="1798497"/>
    <lineage>
        <taxon>Bacteria</taxon>
        <taxon>Candidatus Kaiseribacteriota</taxon>
    </lineage>
</organism>
<dbReference type="AlphaFoldDB" id="A0A1F6DV06"/>
<reference evidence="1 2" key="1">
    <citation type="journal article" date="2016" name="Nat. Commun.">
        <title>Thousands of microbial genomes shed light on interconnected biogeochemical processes in an aquifer system.</title>
        <authorList>
            <person name="Anantharaman K."/>
            <person name="Brown C.T."/>
            <person name="Hug L.A."/>
            <person name="Sharon I."/>
            <person name="Castelle C.J."/>
            <person name="Probst A.J."/>
            <person name="Thomas B.C."/>
            <person name="Singh A."/>
            <person name="Wilkins M.J."/>
            <person name="Karaoz U."/>
            <person name="Brodie E.L."/>
            <person name="Williams K.H."/>
            <person name="Hubbard S.S."/>
            <person name="Banfield J.F."/>
        </authorList>
    </citation>
    <scope>NUCLEOTIDE SEQUENCE [LARGE SCALE GENOMIC DNA]</scope>
</reference>
<protein>
    <submittedName>
        <fullName evidence="1">Uncharacterized protein</fullName>
    </submittedName>
</protein>
<dbReference type="EMBL" id="MFLK01000053">
    <property type="protein sequence ID" value="OGG65275.1"/>
    <property type="molecule type" value="Genomic_DNA"/>
</dbReference>
<gene>
    <name evidence="1" type="ORF">A3D71_03475</name>
</gene>
<accession>A0A1F6DV06</accession>
<proteinExistence type="predicted"/>
<comment type="caution">
    <text evidence="1">The sequence shown here is derived from an EMBL/GenBank/DDBJ whole genome shotgun (WGS) entry which is preliminary data.</text>
</comment>
<evidence type="ECO:0000313" key="2">
    <source>
        <dbReference type="Proteomes" id="UP000177652"/>
    </source>
</evidence>
<evidence type="ECO:0000313" key="1">
    <source>
        <dbReference type="EMBL" id="OGG65275.1"/>
    </source>
</evidence>